<name>A0A7X0SRA1_9BACL</name>
<protein>
    <submittedName>
        <fullName evidence="1">Acetylglutamate kinase</fullName>
    </submittedName>
</protein>
<comment type="caution">
    <text evidence="1">The sequence shown here is derived from an EMBL/GenBank/DDBJ whole genome shotgun (WGS) entry which is preliminary data.</text>
</comment>
<gene>
    <name evidence="1" type="ORF">H7C18_27310</name>
</gene>
<evidence type="ECO:0000313" key="2">
    <source>
        <dbReference type="Proteomes" id="UP000564644"/>
    </source>
</evidence>
<proteinExistence type="predicted"/>
<dbReference type="GO" id="GO:0016301">
    <property type="term" value="F:kinase activity"/>
    <property type="evidence" value="ECO:0007669"/>
    <property type="project" value="UniProtKB-KW"/>
</dbReference>
<sequence length="192" mass="21140">MLRDYSNAARMWTPSAVALNQNLRKLWADHVYWTRLTVNSIAGKLPDEQATTARLLRNPDDFGAALAPLYGPAIAAAAASLLRDHLTIAADLVKALRDGRSATAAALQTRWYRNADSIAELLGRINPYWTVDEWRRMMYDHLRLLTGEASARLAGDYAKNVATSDPIVAQALGMADTMTSGILRQFPAAFSH</sequence>
<accession>A0A7X0SRA1</accession>
<keyword evidence="1" id="KW-0418">Kinase</keyword>
<dbReference type="EMBL" id="JACJVO010000035">
    <property type="protein sequence ID" value="MBB6734641.1"/>
    <property type="molecule type" value="Genomic_DNA"/>
</dbReference>
<keyword evidence="2" id="KW-1185">Reference proteome</keyword>
<evidence type="ECO:0000313" key="1">
    <source>
        <dbReference type="EMBL" id="MBB6734641.1"/>
    </source>
</evidence>
<keyword evidence="1" id="KW-0808">Transferase</keyword>
<dbReference type="RefSeq" id="WP_185132304.1">
    <property type="nucleotide sequence ID" value="NZ_JACJVO010000035.1"/>
</dbReference>
<dbReference type="Proteomes" id="UP000564644">
    <property type="component" value="Unassembled WGS sequence"/>
</dbReference>
<reference evidence="1 2" key="1">
    <citation type="submission" date="2020-08" db="EMBL/GenBank/DDBJ databases">
        <title>Cohnella phylogeny.</title>
        <authorList>
            <person name="Dunlap C."/>
        </authorList>
    </citation>
    <scope>NUCLEOTIDE SEQUENCE [LARGE SCALE GENOMIC DNA]</scope>
    <source>
        <strain evidence="1 2">CBP 2801</strain>
    </source>
</reference>
<organism evidence="1 2">
    <name type="scientific">Cohnella zeiphila</name>
    <dbReference type="NCBI Taxonomy" id="2761120"/>
    <lineage>
        <taxon>Bacteria</taxon>
        <taxon>Bacillati</taxon>
        <taxon>Bacillota</taxon>
        <taxon>Bacilli</taxon>
        <taxon>Bacillales</taxon>
        <taxon>Paenibacillaceae</taxon>
        <taxon>Cohnella</taxon>
    </lineage>
</organism>
<dbReference type="AlphaFoldDB" id="A0A7X0SRA1"/>